<dbReference type="GO" id="GO:0008270">
    <property type="term" value="F:zinc ion binding"/>
    <property type="evidence" value="ECO:0007669"/>
    <property type="project" value="TreeGrafter"/>
</dbReference>
<keyword evidence="3" id="KW-0862">Zinc</keyword>
<dbReference type="PANTHER" id="PTHR12857">
    <property type="entry name" value="CXXC MOTIF CONTAINING ZINC BINDING PROTEIN"/>
    <property type="match status" value="1"/>
</dbReference>
<name>A0AAV2TVP7_CALDB</name>
<dbReference type="Proteomes" id="UP001497525">
    <property type="component" value="Unassembled WGS sequence"/>
</dbReference>
<dbReference type="EMBL" id="CAXLJL010000778">
    <property type="protein sequence ID" value="CAL5140733.1"/>
    <property type="molecule type" value="Genomic_DNA"/>
</dbReference>
<evidence type="ECO:0000256" key="2">
    <source>
        <dbReference type="ARBA" id="ARBA00022723"/>
    </source>
</evidence>
<sequence>MVRFALQLKCDLTNITNLRPDGEDFRWYVRTKCGNCGQDSAEFIYFCSGERVPLKEGRGDVNLSIRCKFCSRSGSIDIVPDSYSSYNAEDSGSYKTIIILDCRGVEPTEFSPRVGWAAQGLESNTEFSDVSLTDKNWCDFDADGNCEVDVFNVESRFVKVKH</sequence>
<protein>
    <submittedName>
        <fullName evidence="4">Uncharacterized protein</fullName>
    </submittedName>
</protein>
<dbReference type="Pfam" id="PF05907">
    <property type="entry name" value="CXXC_Zn-b_euk"/>
    <property type="match status" value="1"/>
</dbReference>
<evidence type="ECO:0000313" key="5">
    <source>
        <dbReference type="Proteomes" id="UP001497525"/>
    </source>
</evidence>
<reference evidence="4" key="1">
    <citation type="submission" date="2024-06" db="EMBL/GenBank/DDBJ databases">
        <authorList>
            <person name="Liu X."/>
            <person name="Lenzi L."/>
            <person name="Haldenby T S."/>
            <person name="Uol C."/>
        </authorList>
    </citation>
    <scope>NUCLEOTIDE SEQUENCE</scope>
</reference>
<evidence type="ECO:0000256" key="3">
    <source>
        <dbReference type="ARBA" id="ARBA00022833"/>
    </source>
</evidence>
<dbReference type="InterPro" id="IPR008584">
    <property type="entry name" value="CXXC_Zn-binding_euk"/>
</dbReference>
<evidence type="ECO:0000313" key="4">
    <source>
        <dbReference type="EMBL" id="CAL5140733.1"/>
    </source>
</evidence>
<gene>
    <name evidence="4" type="ORF">CDAUBV1_LOCUS16028</name>
</gene>
<evidence type="ECO:0000256" key="1">
    <source>
        <dbReference type="ARBA" id="ARBA00007818"/>
    </source>
</evidence>
<accession>A0AAV2TVP7</accession>
<keyword evidence="2" id="KW-0479">Metal-binding</keyword>
<dbReference type="SUPFAM" id="SSF141678">
    <property type="entry name" value="MAL13P1.257-like"/>
    <property type="match status" value="1"/>
</dbReference>
<dbReference type="AlphaFoldDB" id="A0AAV2TVP7"/>
<comment type="caution">
    <text evidence="4">The sequence shown here is derived from an EMBL/GenBank/DDBJ whole genome shotgun (WGS) entry which is preliminary data.</text>
</comment>
<organism evidence="4 5">
    <name type="scientific">Calicophoron daubneyi</name>
    <name type="common">Rumen fluke</name>
    <name type="synonym">Paramphistomum daubneyi</name>
    <dbReference type="NCBI Taxonomy" id="300641"/>
    <lineage>
        <taxon>Eukaryota</taxon>
        <taxon>Metazoa</taxon>
        <taxon>Spiralia</taxon>
        <taxon>Lophotrochozoa</taxon>
        <taxon>Platyhelminthes</taxon>
        <taxon>Trematoda</taxon>
        <taxon>Digenea</taxon>
        <taxon>Plagiorchiida</taxon>
        <taxon>Pronocephalata</taxon>
        <taxon>Paramphistomoidea</taxon>
        <taxon>Paramphistomidae</taxon>
        <taxon>Calicophoron</taxon>
    </lineage>
</organism>
<comment type="similarity">
    <text evidence="1">Belongs to the UPF0587 family.</text>
</comment>
<dbReference type="PANTHER" id="PTHR12857:SF0">
    <property type="entry name" value="CXXC MOTIF CONTAINING ZINC BINDING PROTEIN"/>
    <property type="match status" value="1"/>
</dbReference>
<proteinExistence type="inferred from homology"/>